<evidence type="ECO:0000313" key="8">
    <source>
        <dbReference type="EMBL" id="HEX61840.1"/>
    </source>
</evidence>
<proteinExistence type="inferred from homology"/>
<comment type="caution">
    <text evidence="8">The sequence shown here is derived from an EMBL/GenBank/DDBJ whole genome shotgun (WGS) entry which is preliminary data.</text>
</comment>
<dbReference type="NCBIfam" id="TIGR00059">
    <property type="entry name" value="L17"/>
    <property type="match status" value="1"/>
</dbReference>
<dbReference type="InterPro" id="IPR036373">
    <property type="entry name" value="Ribosomal_bL17_sf"/>
</dbReference>
<evidence type="ECO:0000256" key="5">
    <source>
        <dbReference type="RuleBase" id="RU000660"/>
    </source>
</evidence>
<dbReference type="PANTHER" id="PTHR14413">
    <property type="entry name" value="RIBOSOMAL PROTEIN L17"/>
    <property type="match status" value="1"/>
</dbReference>
<dbReference type="Pfam" id="PF01196">
    <property type="entry name" value="Ribosomal_L17"/>
    <property type="match status" value="1"/>
</dbReference>
<gene>
    <name evidence="8" type="primary">rplQ</name>
    <name evidence="8" type="ORF">ENR01_01645</name>
</gene>
<dbReference type="PANTHER" id="PTHR14413:SF16">
    <property type="entry name" value="LARGE RIBOSOMAL SUBUNIT PROTEIN BL17M"/>
    <property type="match status" value="1"/>
</dbReference>
<sequence length="142" mass="16111">MVSFPAPVRQLLNSLVAHNKIVTTESQAKILKREAERLISRSKRLDLTARRRALALFSEKESSAKFLEQIVPQFRERVGGYVRVVKLPSRRGDRAPLARVEFVEKIEEAKAAKPVSPPVKAEKPVKEEAQNVKDATKRKQRS</sequence>
<keyword evidence="3 5" id="KW-0687">Ribonucleoprotein</keyword>
<dbReference type="GO" id="GO:0022625">
    <property type="term" value="C:cytosolic large ribosomal subunit"/>
    <property type="evidence" value="ECO:0007669"/>
    <property type="project" value="TreeGrafter"/>
</dbReference>
<protein>
    <recommendedName>
        <fullName evidence="4 6">50S ribosomal protein L17</fullName>
    </recommendedName>
</protein>
<dbReference type="InterPro" id="IPR000456">
    <property type="entry name" value="Ribosomal_bL17"/>
</dbReference>
<organism evidence="8">
    <name type="scientific">candidate division WWE3 bacterium</name>
    <dbReference type="NCBI Taxonomy" id="2053526"/>
    <lineage>
        <taxon>Bacteria</taxon>
        <taxon>Katanobacteria</taxon>
    </lineage>
</organism>
<name>A0A832E0T6_UNCKA</name>
<feature type="compositionally biased region" description="Basic and acidic residues" evidence="7">
    <location>
        <begin position="120"/>
        <end position="142"/>
    </location>
</feature>
<evidence type="ECO:0000256" key="6">
    <source>
        <dbReference type="RuleBase" id="RU000661"/>
    </source>
</evidence>
<comment type="similarity">
    <text evidence="1 5">Belongs to the bacterial ribosomal protein bL17 family.</text>
</comment>
<dbReference type="Gene3D" id="3.90.1030.10">
    <property type="entry name" value="Ribosomal protein L17"/>
    <property type="match status" value="1"/>
</dbReference>
<evidence type="ECO:0000256" key="2">
    <source>
        <dbReference type="ARBA" id="ARBA00022980"/>
    </source>
</evidence>
<dbReference type="EMBL" id="DSPJ01000047">
    <property type="protein sequence ID" value="HEX61840.1"/>
    <property type="molecule type" value="Genomic_DNA"/>
</dbReference>
<dbReference type="AlphaFoldDB" id="A0A832E0T6"/>
<reference evidence="8" key="1">
    <citation type="journal article" date="2020" name="mSystems">
        <title>Genome- and Community-Level Interaction Insights into Carbon Utilization and Element Cycling Functions of Hydrothermarchaeota in Hydrothermal Sediment.</title>
        <authorList>
            <person name="Zhou Z."/>
            <person name="Liu Y."/>
            <person name="Xu W."/>
            <person name="Pan J."/>
            <person name="Luo Z.H."/>
            <person name="Li M."/>
        </authorList>
    </citation>
    <scope>NUCLEOTIDE SEQUENCE [LARGE SCALE GENOMIC DNA]</scope>
    <source>
        <strain evidence="8">SpSt-361</strain>
    </source>
</reference>
<evidence type="ECO:0000256" key="1">
    <source>
        <dbReference type="ARBA" id="ARBA00008777"/>
    </source>
</evidence>
<evidence type="ECO:0000256" key="4">
    <source>
        <dbReference type="ARBA" id="ARBA00035494"/>
    </source>
</evidence>
<accession>A0A832E0T6</accession>
<evidence type="ECO:0000256" key="7">
    <source>
        <dbReference type="SAM" id="MobiDB-lite"/>
    </source>
</evidence>
<keyword evidence="2 5" id="KW-0689">Ribosomal protein</keyword>
<feature type="region of interest" description="Disordered" evidence="7">
    <location>
        <begin position="109"/>
        <end position="142"/>
    </location>
</feature>
<dbReference type="GO" id="GO:0003735">
    <property type="term" value="F:structural constituent of ribosome"/>
    <property type="evidence" value="ECO:0007669"/>
    <property type="project" value="InterPro"/>
</dbReference>
<dbReference type="SUPFAM" id="SSF64263">
    <property type="entry name" value="Prokaryotic ribosomal protein L17"/>
    <property type="match status" value="1"/>
</dbReference>
<evidence type="ECO:0000256" key="3">
    <source>
        <dbReference type="ARBA" id="ARBA00023274"/>
    </source>
</evidence>
<dbReference type="GO" id="GO:0006412">
    <property type="term" value="P:translation"/>
    <property type="evidence" value="ECO:0007669"/>
    <property type="project" value="InterPro"/>
</dbReference>